<dbReference type="Gene3D" id="1.10.287.260">
    <property type="match status" value="1"/>
</dbReference>
<evidence type="ECO:0000259" key="8">
    <source>
        <dbReference type="SMART" id="SM01311"/>
    </source>
</evidence>
<evidence type="ECO:0000256" key="3">
    <source>
        <dbReference type="ARBA" id="ARBA00022478"/>
    </source>
</evidence>
<dbReference type="InterPro" id="IPR043502">
    <property type="entry name" value="DNA/RNA_pol_sf"/>
</dbReference>
<comment type="similarity">
    <text evidence="1">Belongs to the phage and mitochondrial RNA polymerase family.</text>
</comment>
<comment type="catalytic activity">
    <reaction evidence="7">
        <text>RNA(n) + a ribonucleoside 5'-triphosphate = RNA(n+1) + diphosphate</text>
        <dbReference type="Rhea" id="RHEA:21248"/>
        <dbReference type="Rhea" id="RHEA-COMP:14527"/>
        <dbReference type="Rhea" id="RHEA-COMP:17342"/>
        <dbReference type="ChEBI" id="CHEBI:33019"/>
        <dbReference type="ChEBI" id="CHEBI:61557"/>
        <dbReference type="ChEBI" id="CHEBI:140395"/>
        <dbReference type="EC" id="2.7.7.6"/>
    </reaction>
</comment>
<dbReference type="InterPro" id="IPR037159">
    <property type="entry name" value="RNA_POL_N_sf"/>
</dbReference>
<evidence type="ECO:0000313" key="10">
    <source>
        <dbReference type="Proteomes" id="UP000031166"/>
    </source>
</evidence>
<dbReference type="InterPro" id="IPR024075">
    <property type="entry name" value="DNA-dir_RNA_pol_helix_hairp_sf"/>
</dbReference>
<evidence type="ECO:0000256" key="6">
    <source>
        <dbReference type="ARBA" id="ARBA00023163"/>
    </source>
</evidence>
<dbReference type="GO" id="GO:0003677">
    <property type="term" value="F:DNA binding"/>
    <property type="evidence" value="ECO:0007669"/>
    <property type="project" value="InterPro"/>
</dbReference>
<dbReference type="STRING" id="172043.RM53_05010"/>
<sequence length="806" mass="89424">MRETFKDKLARQIALEDESRALGASRYRARRPLPWRHEPSSTDEEGDLPPGRQLLRLAIQPTAEAIRSFCDVVNHGGGSRIPEAALILSSVGAEEAAYLTGRVILSAAAEGKKLTATAIAVADAIIEHQQMENLRRARADVFKGVLRVQAHGVRSLKMKRKIQAVMADCGFDQPFPLAMRIRTGVKAIELFCDATDLFAIESQGQRTKYVRPTEAVHKWLEQQHARCELLEPISLPMIVRPRRWSSPFKGGYITKRPGNRLVKQANAAYHDQLRDQMMPAVYDAVNAVQETAWKINGPVLAIMREIWDGGGELGDLPARNPQPIPPRPADYAENEEAANRWKREASDIHDLNAKNVSKKLALSQRLWVATKFADEEAIYFPHSLDFRGRVYPLATGGPHPQGDDVAKALLTFADGHPITEDGARWLAIHLAGLFGIDKVSFDERVKWVRDNQTAILDSAADPLDGQRFWATADSPFMALAACLEWAGYIREGADFISHLPVSLDGSNSGLQHFSAMLRDPIGAKAVNLEPGDRPQDIYSDVAAAVQARVNESYDPAATAWKGNKVTRKITKRPVMTFTYSATKYGYCDQILQTLREIDGAGQPYLDADNYVAARYMAAEIWDGVQGTVVAAAEAMAWLRTVASIMTKAGVPIRWTAPTGLPVLQTYKSRKADLVRVVYKGQRIRLQVRNELSKLDSKRQANGISPNLIHSMDASHLMGVANRCYDSGIHSLAVVHDSFGVHAARVGELQDILRNTFADLYATNWLEVFREEFVAQLPPEWAEKIPPVPALGTFDIETVRQSSYLFA</sequence>
<reference evidence="9 10" key="1">
    <citation type="submission" date="2014-12" db="EMBL/GenBank/DDBJ databases">
        <title>Genome sequencing of Brevundimonas nasdae TPW30.</title>
        <authorList>
            <person name="Tan P.W."/>
            <person name="Chan K.-G."/>
        </authorList>
    </citation>
    <scope>NUCLEOTIDE SEQUENCE [LARGE SCALE GENOMIC DNA]</scope>
    <source>
        <strain evidence="9 10">TPW30</strain>
    </source>
</reference>
<keyword evidence="5" id="KW-0548">Nucleotidyltransferase</keyword>
<dbReference type="InterPro" id="IPR002092">
    <property type="entry name" value="DNA-dir_Rpol_phage-type"/>
</dbReference>
<dbReference type="GO" id="GO:0000428">
    <property type="term" value="C:DNA-directed RNA polymerase complex"/>
    <property type="evidence" value="ECO:0007669"/>
    <property type="project" value="UniProtKB-KW"/>
</dbReference>
<dbReference type="GO" id="GO:0003899">
    <property type="term" value="F:DNA-directed RNA polymerase activity"/>
    <property type="evidence" value="ECO:0007669"/>
    <property type="project" value="UniProtKB-EC"/>
</dbReference>
<dbReference type="Pfam" id="PF00940">
    <property type="entry name" value="RNA_pol"/>
    <property type="match status" value="1"/>
</dbReference>
<dbReference type="GO" id="GO:0006351">
    <property type="term" value="P:DNA-templated transcription"/>
    <property type="evidence" value="ECO:0007669"/>
    <property type="project" value="InterPro"/>
</dbReference>
<dbReference type="Pfam" id="PF14700">
    <property type="entry name" value="RPOL_N"/>
    <property type="match status" value="1"/>
</dbReference>
<dbReference type="Gene3D" id="1.10.287.280">
    <property type="match status" value="1"/>
</dbReference>
<accession>A0A0B4CF06</accession>
<dbReference type="SMART" id="SM01311">
    <property type="entry name" value="RPOL_N"/>
    <property type="match status" value="1"/>
</dbReference>
<dbReference type="AlphaFoldDB" id="A0A0B4CF06"/>
<evidence type="ECO:0000313" key="9">
    <source>
        <dbReference type="EMBL" id="KIC59764.1"/>
    </source>
</evidence>
<protein>
    <recommendedName>
        <fullName evidence="2">DNA-directed RNA polymerase</fullName>
        <ecNumber evidence="2">2.7.7.6</ecNumber>
    </recommendedName>
</protein>
<dbReference type="Gene3D" id="1.10.150.20">
    <property type="entry name" value="5' to 3' exonuclease, C-terminal subdomain"/>
    <property type="match status" value="1"/>
</dbReference>
<dbReference type="PANTHER" id="PTHR10102:SF0">
    <property type="entry name" value="DNA-DIRECTED RNA POLYMERASE, MITOCHONDRIAL"/>
    <property type="match status" value="1"/>
</dbReference>
<dbReference type="PANTHER" id="PTHR10102">
    <property type="entry name" value="DNA-DIRECTED RNA POLYMERASE, MITOCHONDRIAL"/>
    <property type="match status" value="1"/>
</dbReference>
<dbReference type="SUPFAM" id="SSF56672">
    <property type="entry name" value="DNA/RNA polymerases"/>
    <property type="match status" value="1"/>
</dbReference>
<name>A0A0B4CF06_9CAUL</name>
<keyword evidence="4" id="KW-0808">Transferase</keyword>
<evidence type="ECO:0000256" key="4">
    <source>
        <dbReference type="ARBA" id="ARBA00022679"/>
    </source>
</evidence>
<proteinExistence type="inferred from homology"/>
<dbReference type="RefSeq" id="WP_039244800.1">
    <property type="nucleotide sequence ID" value="NZ_JWSY01000005.1"/>
</dbReference>
<comment type="caution">
    <text evidence="9">The sequence shown here is derived from an EMBL/GenBank/DDBJ whole genome shotgun (WGS) entry which is preliminary data.</text>
</comment>
<organism evidence="9 10">
    <name type="scientific">Brevundimonas nasdae</name>
    <dbReference type="NCBI Taxonomy" id="172043"/>
    <lineage>
        <taxon>Bacteria</taxon>
        <taxon>Pseudomonadati</taxon>
        <taxon>Pseudomonadota</taxon>
        <taxon>Alphaproteobacteria</taxon>
        <taxon>Caulobacterales</taxon>
        <taxon>Caulobacteraceae</taxon>
        <taxon>Brevundimonas</taxon>
    </lineage>
</organism>
<evidence type="ECO:0000256" key="2">
    <source>
        <dbReference type="ARBA" id="ARBA00012418"/>
    </source>
</evidence>
<keyword evidence="3" id="KW-0240">DNA-directed RNA polymerase</keyword>
<evidence type="ECO:0000256" key="1">
    <source>
        <dbReference type="ARBA" id="ARBA00009493"/>
    </source>
</evidence>
<evidence type="ECO:0000256" key="5">
    <source>
        <dbReference type="ARBA" id="ARBA00022695"/>
    </source>
</evidence>
<evidence type="ECO:0000256" key="7">
    <source>
        <dbReference type="ARBA" id="ARBA00048552"/>
    </source>
</evidence>
<dbReference type="InterPro" id="IPR029262">
    <property type="entry name" value="RPOL_N"/>
</dbReference>
<dbReference type="EMBL" id="JWSY01000005">
    <property type="protein sequence ID" value="KIC59764.1"/>
    <property type="molecule type" value="Genomic_DNA"/>
</dbReference>
<dbReference type="PROSITE" id="PS00489">
    <property type="entry name" value="RNA_POL_PHAGE_2"/>
    <property type="match status" value="1"/>
</dbReference>
<dbReference type="EC" id="2.7.7.6" evidence="2"/>
<feature type="domain" description="DNA-directed RNA polymerase N-terminal" evidence="8">
    <location>
        <begin position="10"/>
        <end position="290"/>
    </location>
</feature>
<dbReference type="InterPro" id="IPR046950">
    <property type="entry name" value="DNA-dir_Rpol_C_phage-type"/>
</dbReference>
<gene>
    <name evidence="9" type="ORF">RM53_05010</name>
</gene>
<dbReference type="Proteomes" id="UP000031166">
    <property type="component" value="Unassembled WGS sequence"/>
</dbReference>
<keyword evidence="6" id="KW-0804">Transcription</keyword>
<dbReference type="Gene3D" id="1.10.1320.10">
    <property type="entry name" value="DNA-directed RNA polymerase, N-terminal domain"/>
    <property type="match status" value="1"/>
</dbReference>